<keyword evidence="2" id="KW-0812">Transmembrane</keyword>
<proteinExistence type="predicted"/>
<dbReference type="AlphaFoldDB" id="A0A5M6ZJM8"/>
<evidence type="ECO:0000256" key="1">
    <source>
        <dbReference type="SAM" id="MobiDB-lite"/>
    </source>
</evidence>
<feature type="transmembrane region" description="Helical" evidence="2">
    <location>
        <begin position="21"/>
        <end position="42"/>
    </location>
</feature>
<comment type="caution">
    <text evidence="3">The sequence shown here is derived from an EMBL/GenBank/DDBJ whole genome shotgun (WGS) entry which is preliminary data.</text>
</comment>
<keyword evidence="2" id="KW-1133">Transmembrane helix</keyword>
<reference evidence="3 4" key="1">
    <citation type="submission" date="2019-09" db="EMBL/GenBank/DDBJ databases">
        <authorList>
            <person name="Kevbrin V."/>
            <person name="Grouzdev D.S."/>
        </authorList>
    </citation>
    <scope>NUCLEOTIDE SEQUENCE [LARGE SCALE GENOMIC DNA]</scope>
    <source>
        <strain evidence="3 4">G-192</strain>
    </source>
</reference>
<gene>
    <name evidence="3" type="ORF">F1654_03195</name>
</gene>
<evidence type="ECO:0000313" key="4">
    <source>
        <dbReference type="Proteomes" id="UP000325122"/>
    </source>
</evidence>
<dbReference type="RefSeq" id="WP_150022047.1">
    <property type="nucleotide sequence ID" value="NZ_VWOJ01000001.1"/>
</dbReference>
<keyword evidence="4" id="KW-1185">Reference proteome</keyword>
<organism evidence="3 4">
    <name type="scientific">Alkalicaulis satelles</name>
    <dbReference type="NCBI Taxonomy" id="2609175"/>
    <lineage>
        <taxon>Bacteria</taxon>
        <taxon>Pseudomonadati</taxon>
        <taxon>Pseudomonadota</taxon>
        <taxon>Alphaproteobacteria</taxon>
        <taxon>Maricaulales</taxon>
        <taxon>Maricaulaceae</taxon>
        <taxon>Alkalicaulis</taxon>
    </lineage>
</organism>
<dbReference type="EMBL" id="VWOJ01000001">
    <property type="protein sequence ID" value="KAA5805016.1"/>
    <property type="molecule type" value="Genomic_DNA"/>
</dbReference>
<evidence type="ECO:0000313" key="3">
    <source>
        <dbReference type="EMBL" id="KAA5805016.1"/>
    </source>
</evidence>
<sequence>MSETPETKRKNDEAKDEGGGFLSGLPIAMALGAGIGLAFGPAFGNTGVGIAFGIAIGIALAPAFGSVMKSASNKHKDGAAGDGAPDQETKQ</sequence>
<evidence type="ECO:0000256" key="2">
    <source>
        <dbReference type="SAM" id="Phobius"/>
    </source>
</evidence>
<keyword evidence="2" id="KW-0472">Membrane</keyword>
<feature type="region of interest" description="Disordered" evidence="1">
    <location>
        <begin position="71"/>
        <end position="91"/>
    </location>
</feature>
<name>A0A5M6ZJM8_9PROT</name>
<feature type="transmembrane region" description="Helical" evidence="2">
    <location>
        <begin position="48"/>
        <end position="67"/>
    </location>
</feature>
<dbReference type="Proteomes" id="UP000325122">
    <property type="component" value="Unassembled WGS sequence"/>
</dbReference>
<accession>A0A5M6ZJM8</accession>
<protein>
    <submittedName>
        <fullName evidence="3">Glycine zipper family protein</fullName>
    </submittedName>
</protein>